<protein>
    <submittedName>
        <fullName evidence="2">Uncharacterized protein</fullName>
    </submittedName>
</protein>
<dbReference type="WBParaSite" id="sdigi.contig569.g9038.t1">
    <property type="protein sequence ID" value="sdigi.contig569.g9038.t1"/>
    <property type="gene ID" value="sdigi.contig569.g9038"/>
</dbReference>
<organism evidence="1 2">
    <name type="scientific">Setaria digitata</name>
    <dbReference type="NCBI Taxonomy" id="48799"/>
    <lineage>
        <taxon>Eukaryota</taxon>
        <taxon>Metazoa</taxon>
        <taxon>Ecdysozoa</taxon>
        <taxon>Nematoda</taxon>
        <taxon>Chromadorea</taxon>
        <taxon>Rhabditida</taxon>
        <taxon>Spirurina</taxon>
        <taxon>Spiruromorpha</taxon>
        <taxon>Filarioidea</taxon>
        <taxon>Setariidae</taxon>
        <taxon>Setaria</taxon>
    </lineage>
</organism>
<dbReference type="AlphaFoldDB" id="A0A915Q4C1"/>
<name>A0A915Q4C1_9BILA</name>
<accession>A0A915Q4C1</accession>
<sequence>MRELRVVTTKESDEVDGIIGRKADGALPLKIKFVEVRFDSSTAAAVSAAPEIGIAEVTVDVGRSSLNTAELVEPLVAELTVIGGVRRTAAMGVPESIICSYFLITSANCKRIIGMRQLLDIEMQANATGSGSVTALPDELDGLWRRTRSTASPPFHCSEPSRVDSIRFQSSRVESSRAEVPLPARQHFLPCLAFPPRLPLHRGTSACSLENTKERVCFSPLPQWASWSDGPEPKDQVTMLPAVLTV</sequence>
<reference evidence="2" key="1">
    <citation type="submission" date="2022-11" db="UniProtKB">
        <authorList>
            <consortium name="WormBaseParasite"/>
        </authorList>
    </citation>
    <scope>IDENTIFICATION</scope>
</reference>
<evidence type="ECO:0000313" key="1">
    <source>
        <dbReference type="Proteomes" id="UP000887581"/>
    </source>
</evidence>
<keyword evidence="1" id="KW-1185">Reference proteome</keyword>
<dbReference type="Proteomes" id="UP000887581">
    <property type="component" value="Unplaced"/>
</dbReference>
<proteinExistence type="predicted"/>
<evidence type="ECO:0000313" key="2">
    <source>
        <dbReference type="WBParaSite" id="sdigi.contig569.g9038.t1"/>
    </source>
</evidence>